<protein>
    <recommendedName>
        <fullName evidence="3">Competence protein</fullName>
    </recommendedName>
</protein>
<sequence length="202" mass="22120">MRYALSPTGDLITATPGAAGVCRGCGGGLIPKCGGLTAWHWAHLARDCDQWAEPDNSWHLDWQSAAPADRVEVTIGPHRADILTPDGRVVEVQHSPISAAAIVEREQFYGPMAWIFDAREAFAAERLILYRRPTWAGFRWKHARRSVLACSRPVFLDCGGDLLFRVRRIGIDTRGRCTGWGTVGSARDFRVWLAGPAGAVAA</sequence>
<keyword evidence="2" id="KW-1185">Reference proteome</keyword>
<comment type="caution">
    <text evidence="1">The sequence shown here is derived from an EMBL/GenBank/DDBJ whole genome shotgun (WGS) entry which is preliminary data.</text>
</comment>
<reference evidence="1 2" key="1">
    <citation type="submission" date="2012-12" db="EMBL/GenBank/DDBJ databases">
        <title>Whole genome shotgun sequence of Gordonia hirsuta NBRC 16056.</title>
        <authorList>
            <person name="Isaki-Nakamura S."/>
            <person name="Hosoyama A."/>
            <person name="Tsuchikane K."/>
            <person name="Katsumata H."/>
            <person name="Baba S."/>
            <person name="Yamazaki S."/>
            <person name="Fujita N."/>
        </authorList>
    </citation>
    <scope>NUCLEOTIDE SEQUENCE [LARGE SCALE GENOMIC DNA]</scope>
    <source>
        <strain evidence="1 2">NBRC 16056</strain>
    </source>
</reference>
<proteinExistence type="predicted"/>
<dbReference type="AlphaFoldDB" id="L7LG13"/>
<evidence type="ECO:0008006" key="3">
    <source>
        <dbReference type="Google" id="ProtNLM"/>
    </source>
</evidence>
<accession>L7LG13</accession>
<dbReference type="OrthoDB" id="4212451at2"/>
<evidence type="ECO:0000313" key="1">
    <source>
        <dbReference type="EMBL" id="GAC59017.1"/>
    </source>
</evidence>
<dbReference type="STRING" id="1121927.GOHSU_68_00090"/>
<gene>
    <name evidence="1" type="ORF">GOHSU_68_00090</name>
</gene>
<dbReference type="EMBL" id="BANT01000068">
    <property type="protein sequence ID" value="GAC59017.1"/>
    <property type="molecule type" value="Genomic_DNA"/>
</dbReference>
<organism evidence="1 2">
    <name type="scientific">Gordonia hirsuta DSM 44140 = NBRC 16056</name>
    <dbReference type="NCBI Taxonomy" id="1121927"/>
    <lineage>
        <taxon>Bacteria</taxon>
        <taxon>Bacillati</taxon>
        <taxon>Actinomycetota</taxon>
        <taxon>Actinomycetes</taxon>
        <taxon>Mycobacteriales</taxon>
        <taxon>Gordoniaceae</taxon>
        <taxon>Gordonia</taxon>
    </lineage>
</organism>
<dbReference type="Proteomes" id="UP000053405">
    <property type="component" value="Unassembled WGS sequence"/>
</dbReference>
<name>L7LG13_9ACTN</name>
<dbReference type="RefSeq" id="WP_005944356.1">
    <property type="nucleotide sequence ID" value="NZ_ATVK01000073.1"/>
</dbReference>
<evidence type="ECO:0000313" key="2">
    <source>
        <dbReference type="Proteomes" id="UP000053405"/>
    </source>
</evidence>
<dbReference type="eggNOG" id="COG4469">
    <property type="taxonomic scope" value="Bacteria"/>
</dbReference>